<sequence length="339" mass="36663">MEMKNVDSRLLFLLLLIIGCAAVPAVQCRSNGDMLGEKINIPPGPLCAKRPDLCKNCWCCEVSDGQCYQSLEACQEKRGDPSAAGMKMAARMATAGRTRSRRKRIRPPEDGSGAGRGCGGSGAAELRRRCRSQRRRLRGDGDGGNGVELVAMVAAAVGRRRQHGGWSTETAAAGGCGNGRRGARGDGRGWTAARGLRLVGGEVSVGSSGCGGGDRIYGWRRHGGLGRLTGAIGGVGGRLGAERRSRWQWRPVRRKRRGRRRGGPLGARGVTDGGRPNWRERRVRWWRPAQHDEVRPAVKEATTVRYGAAGGVARSWVHEGWLEGAPVQWSHMSAEVERW</sequence>
<evidence type="ECO:0000256" key="1">
    <source>
        <dbReference type="SAM" id="MobiDB-lite"/>
    </source>
</evidence>
<reference evidence="4" key="1">
    <citation type="submission" date="2013-06" db="EMBL/GenBank/DDBJ databases">
        <authorList>
            <person name="Zhao Q."/>
        </authorList>
    </citation>
    <scope>NUCLEOTIDE SEQUENCE</scope>
    <source>
        <strain evidence="4">cv. W1943</strain>
    </source>
</reference>
<name>A0A0E0NC12_ORYRU</name>
<dbReference type="PROSITE" id="PS51257">
    <property type="entry name" value="PROKAR_LIPOPROTEIN"/>
    <property type="match status" value="1"/>
</dbReference>
<dbReference type="Gramene" id="ORUFI02G09530.2">
    <property type="protein sequence ID" value="ORUFI02G09530.2"/>
    <property type="gene ID" value="ORUFI02G09530"/>
</dbReference>
<dbReference type="AlphaFoldDB" id="A0A0E0NC12"/>
<dbReference type="Proteomes" id="UP000008022">
    <property type="component" value="Unassembled WGS sequence"/>
</dbReference>
<feature type="signal peptide" evidence="2">
    <location>
        <begin position="1"/>
        <end position="22"/>
    </location>
</feature>
<feature type="region of interest" description="Disordered" evidence="1">
    <location>
        <begin position="253"/>
        <end position="274"/>
    </location>
</feature>
<evidence type="ECO:0008006" key="5">
    <source>
        <dbReference type="Google" id="ProtNLM"/>
    </source>
</evidence>
<feature type="chain" id="PRO_5002368939" description="Bowman-Birk serine protease inhibitors family domain-containing protein" evidence="2">
    <location>
        <begin position="23"/>
        <end position="339"/>
    </location>
</feature>
<evidence type="ECO:0000313" key="3">
    <source>
        <dbReference type="EnsemblPlants" id="ORUFI02G09530.2"/>
    </source>
</evidence>
<protein>
    <recommendedName>
        <fullName evidence="5">Bowman-Birk serine protease inhibitors family domain-containing protein</fullName>
    </recommendedName>
</protein>
<evidence type="ECO:0000313" key="4">
    <source>
        <dbReference type="Proteomes" id="UP000008022"/>
    </source>
</evidence>
<dbReference type="HOGENOM" id="CLU_819862_0_0_1"/>
<accession>A0A0E0NC12</accession>
<feature type="compositionally biased region" description="Basic residues" evidence="1">
    <location>
        <begin position="253"/>
        <end position="262"/>
    </location>
</feature>
<keyword evidence="2" id="KW-0732">Signal</keyword>
<dbReference type="EnsemblPlants" id="ORUFI02G09530.2">
    <property type="protein sequence ID" value="ORUFI02G09530.2"/>
    <property type="gene ID" value="ORUFI02G09530"/>
</dbReference>
<evidence type="ECO:0000256" key="2">
    <source>
        <dbReference type="SAM" id="SignalP"/>
    </source>
</evidence>
<feature type="region of interest" description="Disordered" evidence="1">
    <location>
        <begin position="93"/>
        <end position="130"/>
    </location>
</feature>
<feature type="compositionally biased region" description="Gly residues" evidence="1">
    <location>
        <begin position="112"/>
        <end position="122"/>
    </location>
</feature>
<proteinExistence type="predicted"/>
<reference evidence="3" key="2">
    <citation type="submission" date="2015-06" db="UniProtKB">
        <authorList>
            <consortium name="EnsemblPlants"/>
        </authorList>
    </citation>
    <scope>IDENTIFICATION</scope>
</reference>
<organism evidence="3 4">
    <name type="scientific">Oryza rufipogon</name>
    <name type="common">Brownbeard rice</name>
    <name type="synonym">Asian wild rice</name>
    <dbReference type="NCBI Taxonomy" id="4529"/>
    <lineage>
        <taxon>Eukaryota</taxon>
        <taxon>Viridiplantae</taxon>
        <taxon>Streptophyta</taxon>
        <taxon>Embryophyta</taxon>
        <taxon>Tracheophyta</taxon>
        <taxon>Spermatophyta</taxon>
        <taxon>Magnoliopsida</taxon>
        <taxon>Liliopsida</taxon>
        <taxon>Poales</taxon>
        <taxon>Poaceae</taxon>
        <taxon>BOP clade</taxon>
        <taxon>Oryzoideae</taxon>
        <taxon>Oryzeae</taxon>
        <taxon>Oryzinae</taxon>
        <taxon>Oryza</taxon>
    </lineage>
</organism>
<keyword evidence="4" id="KW-1185">Reference proteome</keyword>